<evidence type="ECO:0000256" key="1">
    <source>
        <dbReference type="RuleBase" id="RU003860"/>
    </source>
</evidence>
<dbReference type="PIRSF" id="PIRSF003113">
    <property type="entry name" value="BolA"/>
    <property type="match status" value="1"/>
</dbReference>
<keyword evidence="3" id="KW-1185">Reference proteome</keyword>
<organism evidence="2 3">
    <name type="scientific">Minwuia thermotolerans</name>
    <dbReference type="NCBI Taxonomy" id="2056226"/>
    <lineage>
        <taxon>Bacteria</taxon>
        <taxon>Pseudomonadati</taxon>
        <taxon>Pseudomonadota</taxon>
        <taxon>Alphaproteobacteria</taxon>
        <taxon>Minwuiales</taxon>
        <taxon>Minwuiaceae</taxon>
        <taxon>Minwuia</taxon>
    </lineage>
</organism>
<dbReference type="AlphaFoldDB" id="A0A2M9FYR5"/>
<comment type="caution">
    <text evidence="2">The sequence shown here is derived from an EMBL/GenBank/DDBJ whole genome shotgun (WGS) entry which is preliminary data.</text>
</comment>
<dbReference type="PANTHER" id="PTHR46230:SF7">
    <property type="entry name" value="BOLA-LIKE PROTEIN 1"/>
    <property type="match status" value="1"/>
</dbReference>
<dbReference type="Gene3D" id="3.30.300.90">
    <property type="entry name" value="BolA-like"/>
    <property type="match status" value="1"/>
</dbReference>
<dbReference type="InterPro" id="IPR036065">
    <property type="entry name" value="BolA-like_sf"/>
</dbReference>
<dbReference type="EMBL" id="PHIG01000043">
    <property type="protein sequence ID" value="PJK28594.1"/>
    <property type="molecule type" value="Genomic_DNA"/>
</dbReference>
<dbReference type="Pfam" id="PF01722">
    <property type="entry name" value="BolA"/>
    <property type="match status" value="1"/>
</dbReference>
<protein>
    <submittedName>
        <fullName evidence="2">BolA family transcriptional regulator</fullName>
    </submittedName>
</protein>
<dbReference type="OrthoDB" id="9811118at2"/>
<accession>A0A2M9FYR5</accession>
<reference evidence="2 3" key="1">
    <citation type="submission" date="2017-11" db="EMBL/GenBank/DDBJ databases">
        <title>Draft genome sequence of Rhizobiales bacterium SY3-13.</title>
        <authorList>
            <person name="Sun C."/>
        </authorList>
    </citation>
    <scope>NUCLEOTIDE SEQUENCE [LARGE SCALE GENOMIC DNA]</scope>
    <source>
        <strain evidence="2 3">SY3-13</strain>
    </source>
</reference>
<evidence type="ECO:0000313" key="3">
    <source>
        <dbReference type="Proteomes" id="UP000229498"/>
    </source>
</evidence>
<dbReference type="InterPro" id="IPR002634">
    <property type="entry name" value="BolA"/>
</dbReference>
<dbReference type="SUPFAM" id="SSF82657">
    <property type="entry name" value="BolA-like"/>
    <property type="match status" value="1"/>
</dbReference>
<proteinExistence type="inferred from homology"/>
<dbReference type="RefSeq" id="WP_109796073.1">
    <property type="nucleotide sequence ID" value="NZ_PHIG01000043.1"/>
</dbReference>
<comment type="similarity">
    <text evidence="1">Belongs to the BolA/IbaG family.</text>
</comment>
<name>A0A2M9FYR5_9PROT</name>
<sequence>MTYRERIESKLNAAFSPAELTIRDDSEKHRGHAGYRPEGETHFHVRIVSAAFDGQNRVARQRAVYRALKAELDERVHALSLETLTPAEAA</sequence>
<dbReference type="PANTHER" id="PTHR46230">
    <property type="match status" value="1"/>
</dbReference>
<evidence type="ECO:0000313" key="2">
    <source>
        <dbReference type="EMBL" id="PJK28594.1"/>
    </source>
</evidence>
<gene>
    <name evidence="2" type="ORF">CVT23_16710</name>
</gene>
<dbReference type="GO" id="GO:0016226">
    <property type="term" value="P:iron-sulfur cluster assembly"/>
    <property type="evidence" value="ECO:0007669"/>
    <property type="project" value="TreeGrafter"/>
</dbReference>
<dbReference type="Proteomes" id="UP000229498">
    <property type="component" value="Unassembled WGS sequence"/>
</dbReference>